<organism evidence="2">
    <name type="scientific">marine sediment metagenome</name>
    <dbReference type="NCBI Taxonomy" id="412755"/>
    <lineage>
        <taxon>unclassified sequences</taxon>
        <taxon>metagenomes</taxon>
        <taxon>ecological metagenomes</taxon>
    </lineage>
</organism>
<evidence type="ECO:0000313" key="2">
    <source>
        <dbReference type="EMBL" id="GAI29524.1"/>
    </source>
</evidence>
<dbReference type="EMBL" id="BARV01016654">
    <property type="protein sequence ID" value="GAI29524.1"/>
    <property type="molecule type" value="Genomic_DNA"/>
</dbReference>
<feature type="domain" description="Aldehyde ferredoxin oxidoreductase C-terminal" evidence="1">
    <location>
        <begin position="8"/>
        <end position="125"/>
    </location>
</feature>
<dbReference type="InterPro" id="IPR001203">
    <property type="entry name" value="OxRdtase_Ald_Fedxn_C"/>
</dbReference>
<dbReference type="PANTHER" id="PTHR30038">
    <property type="entry name" value="ALDEHYDE FERREDOXIN OXIDOREDUCTASE"/>
    <property type="match status" value="1"/>
</dbReference>
<gene>
    <name evidence="2" type="ORF">S06H3_28533</name>
</gene>
<dbReference type="SUPFAM" id="SSF48310">
    <property type="entry name" value="Aldehyde ferredoxin oxidoreductase, C-terminal domains"/>
    <property type="match status" value="1"/>
</dbReference>
<dbReference type="Pfam" id="PF01314">
    <property type="entry name" value="AFOR_C"/>
    <property type="match status" value="1"/>
</dbReference>
<dbReference type="PANTHER" id="PTHR30038:SF0">
    <property type="entry name" value="TUNGSTEN-CONTAINING ALDEHYDE FERREDOXIN OXIDOREDUCTASE"/>
    <property type="match status" value="1"/>
</dbReference>
<dbReference type="InterPro" id="IPR013985">
    <property type="entry name" value="Ald_Fedxn_OxRdtase_dom3"/>
</dbReference>
<feature type="non-terminal residue" evidence="2">
    <location>
        <position position="1"/>
    </location>
</feature>
<proteinExistence type="predicted"/>
<dbReference type="GO" id="GO:0009055">
    <property type="term" value="F:electron transfer activity"/>
    <property type="evidence" value="ECO:0007669"/>
    <property type="project" value="InterPro"/>
</dbReference>
<sequence>LVYGKCAKYEQVFTSTGLCKFLLFTGGIFPMIDFVAAATGWDFTPAEVLVAGERIQAMRQLFNLREGIDPKQFRLPLRVSQPATMGPYKDVPQDFDLLRRQYYEALGWDVETGHPIKARLEELGLQDLVSR</sequence>
<dbReference type="InterPro" id="IPR051919">
    <property type="entry name" value="W-dependent_AOR"/>
</dbReference>
<dbReference type="AlphaFoldDB" id="X1PF60"/>
<comment type="caution">
    <text evidence="2">The sequence shown here is derived from an EMBL/GenBank/DDBJ whole genome shotgun (WGS) entry which is preliminary data.</text>
</comment>
<dbReference type="GO" id="GO:0051536">
    <property type="term" value="F:iron-sulfur cluster binding"/>
    <property type="evidence" value="ECO:0007669"/>
    <property type="project" value="InterPro"/>
</dbReference>
<dbReference type="InterPro" id="IPR036021">
    <property type="entry name" value="Tungsten_al_ferr_oxy-like_C"/>
</dbReference>
<evidence type="ECO:0000259" key="1">
    <source>
        <dbReference type="Pfam" id="PF01314"/>
    </source>
</evidence>
<name>X1PF60_9ZZZZ</name>
<accession>X1PF60</accession>
<dbReference type="Gene3D" id="1.10.599.10">
    <property type="entry name" value="Aldehyde Ferredoxin Oxidoreductase Protein, subunit A, domain 3"/>
    <property type="match status" value="1"/>
</dbReference>
<reference evidence="2" key="1">
    <citation type="journal article" date="2014" name="Front. Microbiol.">
        <title>High frequency of phylogenetically diverse reductive dehalogenase-homologous genes in deep subseafloor sedimentary metagenomes.</title>
        <authorList>
            <person name="Kawai M."/>
            <person name="Futagami T."/>
            <person name="Toyoda A."/>
            <person name="Takaki Y."/>
            <person name="Nishi S."/>
            <person name="Hori S."/>
            <person name="Arai W."/>
            <person name="Tsubouchi T."/>
            <person name="Morono Y."/>
            <person name="Uchiyama I."/>
            <person name="Ito T."/>
            <person name="Fujiyama A."/>
            <person name="Inagaki F."/>
            <person name="Takami H."/>
        </authorList>
    </citation>
    <scope>NUCLEOTIDE SEQUENCE</scope>
    <source>
        <strain evidence="2">Expedition CK06-06</strain>
    </source>
</reference>
<dbReference type="GO" id="GO:0016625">
    <property type="term" value="F:oxidoreductase activity, acting on the aldehyde or oxo group of donors, iron-sulfur protein as acceptor"/>
    <property type="evidence" value="ECO:0007669"/>
    <property type="project" value="InterPro"/>
</dbReference>
<protein>
    <recommendedName>
        <fullName evidence="1">Aldehyde ferredoxin oxidoreductase C-terminal domain-containing protein</fullName>
    </recommendedName>
</protein>